<sequence>MLTMTQDVLNVSLAVGVAMEYYGFTQGPVTLVVTNQLTAKGPYRLSASYAYWYTGDSLRNPTQEELAQWWNVKA</sequence>
<accession>A0A7H0XG22</accession>
<evidence type="ECO:0000313" key="2">
    <source>
        <dbReference type="Proteomes" id="UP000516415"/>
    </source>
</evidence>
<evidence type="ECO:0000313" key="1">
    <source>
        <dbReference type="EMBL" id="QNR53962.1"/>
    </source>
</evidence>
<dbReference type="EMBL" id="MT740307">
    <property type="protein sequence ID" value="QNR53962.1"/>
    <property type="molecule type" value="Genomic_DNA"/>
</dbReference>
<protein>
    <submittedName>
        <fullName evidence="1">Uncharacterized protein</fullName>
    </submittedName>
</protein>
<reference evidence="1 2" key="1">
    <citation type="submission" date="2020-07" db="EMBL/GenBank/DDBJ databases">
        <authorList>
            <person name="Martino G."/>
            <person name="Holtappels D."/>
            <person name="Wagemans J."/>
            <person name="Lavigne R."/>
            <person name="Turina M."/>
            <person name="Ciuffo M."/>
        </authorList>
    </citation>
    <scope>NUCLEOTIDE SEQUENCE [LARGE SCALE GENOMIC DNA]</scope>
</reference>
<dbReference type="Proteomes" id="UP000516415">
    <property type="component" value="Segment"/>
</dbReference>
<gene>
    <name evidence="1" type="ORF">phiK7A1_174</name>
</gene>
<proteinExistence type="predicted"/>
<organism evidence="1 2">
    <name type="scientific">Pseudomonas phage phiK7A1</name>
    <dbReference type="NCBI Taxonomy" id="2759194"/>
    <lineage>
        <taxon>Viruses</taxon>
        <taxon>Duplodnaviria</taxon>
        <taxon>Heunggongvirae</taxon>
        <taxon>Uroviricota</taxon>
        <taxon>Caudoviricetes</taxon>
        <taxon>Vandenendeviridae</taxon>
        <taxon>Gorskivirinae</taxon>
        <taxon>Torinovirus</taxon>
        <taxon>Torinovirus K7A1</taxon>
    </lineage>
</organism>
<name>A0A7H0XG22_9CAUD</name>
<keyword evidence="2" id="KW-1185">Reference proteome</keyword>